<keyword evidence="3" id="KW-1185">Reference proteome</keyword>
<gene>
    <name evidence="2" type="ORF">QJS10_CPA01g00081</name>
</gene>
<dbReference type="AlphaFoldDB" id="A0AAV9FJM7"/>
<dbReference type="Pfam" id="PF11955">
    <property type="entry name" value="PORR"/>
    <property type="match status" value="2"/>
</dbReference>
<dbReference type="PANTHER" id="PTHR31476:SF15">
    <property type="entry name" value="ASSOCIATED SALT-INDUCIBLE PROTEIN, PUTATIVE-RELATED"/>
    <property type="match status" value="1"/>
</dbReference>
<protein>
    <recommendedName>
        <fullName evidence="1">PORR domain-containing protein</fullName>
    </recommendedName>
</protein>
<evidence type="ECO:0000259" key="1">
    <source>
        <dbReference type="Pfam" id="PF11955"/>
    </source>
</evidence>
<feature type="domain" description="PORR" evidence="1">
    <location>
        <begin position="18"/>
        <end position="122"/>
    </location>
</feature>
<comment type="caution">
    <text evidence="2">The sequence shown here is derived from an EMBL/GenBank/DDBJ whole genome shotgun (WGS) entry which is preliminary data.</text>
</comment>
<proteinExistence type="predicted"/>
<feature type="domain" description="PORR" evidence="1">
    <location>
        <begin position="132"/>
        <end position="288"/>
    </location>
</feature>
<reference evidence="2" key="1">
    <citation type="journal article" date="2023" name="Nat. Commun.">
        <title>Diploid and tetraploid genomes of Acorus and the evolution of monocots.</title>
        <authorList>
            <person name="Ma L."/>
            <person name="Liu K.W."/>
            <person name="Li Z."/>
            <person name="Hsiao Y.Y."/>
            <person name="Qi Y."/>
            <person name="Fu T."/>
            <person name="Tang G.D."/>
            <person name="Zhang D."/>
            <person name="Sun W.H."/>
            <person name="Liu D.K."/>
            <person name="Li Y."/>
            <person name="Chen G.Z."/>
            <person name="Liu X.D."/>
            <person name="Liao X.Y."/>
            <person name="Jiang Y.T."/>
            <person name="Yu X."/>
            <person name="Hao Y."/>
            <person name="Huang J."/>
            <person name="Zhao X.W."/>
            <person name="Ke S."/>
            <person name="Chen Y.Y."/>
            <person name="Wu W.L."/>
            <person name="Hsu J.L."/>
            <person name="Lin Y.F."/>
            <person name="Huang M.D."/>
            <person name="Li C.Y."/>
            <person name="Huang L."/>
            <person name="Wang Z.W."/>
            <person name="Zhao X."/>
            <person name="Zhong W.Y."/>
            <person name="Peng D.H."/>
            <person name="Ahmad S."/>
            <person name="Lan S."/>
            <person name="Zhang J.S."/>
            <person name="Tsai W.C."/>
            <person name="Van de Peer Y."/>
            <person name="Liu Z.J."/>
        </authorList>
    </citation>
    <scope>NUCLEOTIDE SEQUENCE</scope>
    <source>
        <strain evidence="2">CP</strain>
    </source>
</reference>
<dbReference type="EMBL" id="JAUJYO010000001">
    <property type="protein sequence ID" value="KAK1325065.1"/>
    <property type="molecule type" value="Genomic_DNA"/>
</dbReference>
<dbReference type="GO" id="GO:0003723">
    <property type="term" value="F:RNA binding"/>
    <property type="evidence" value="ECO:0007669"/>
    <property type="project" value="InterPro"/>
</dbReference>
<name>A0AAV9FJM7_ACOCL</name>
<accession>A0AAV9FJM7</accession>
<dbReference type="Proteomes" id="UP001180020">
    <property type="component" value="Unassembled WGS sequence"/>
</dbReference>
<dbReference type="PANTHER" id="PTHR31476">
    <property type="entry name" value="PROTEIN WHAT'S THIS FACTOR 1 HOMOLOG, CHLOROPLASTIC"/>
    <property type="match status" value="1"/>
</dbReference>
<sequence length="289" mass="32951">MCRTKTTTAQDVAARAMDPTFERLMDGYKNLLKVVSVRDLILSSPDKSLPLYDLDKLSQKLHLNKGASHFIHKYPHIFSFSKPLLSLTDAAIEIHRRESAAIKATAPAAIDHLVRLLSMATATATRCFNFTPSVETWRKSCSSPSPYPEMEFAFKNGYPPGMRVNRGFRAKVKAWQRLPYPGPYKAGRRSRAGIGWMEKRAVGIVHEFLNLTVEKMVEVEKISHFRECFGIQMNMRDLFLDHPGIFYLSTKGNAHTVFLREAYERGSLIEPNSVYEARRELLRLVIMGR</sequence>
<evidence type="ECO:0000313" key="3">
    <source>
        <dbReference type="Proteomes" id="UP001180020"/>
    </source>
</evidence>
<reference evidence="2" key="2">
    <citation type="submission" date="2023-06" db="EMBL/GenBank/DDBJ databases">
        <authorList>
            <person name="Ma L."/>
            <person name="Liu K.-W."/>
            <person name="Li Z."/>
            <person name="Hsiao Y.-Y."/>
            <person name="Qi Y."/>
            <person name="Fu T."/>
            <person name="Tang G."/>
            <person name="Zhang D."/>
            <person name="Sun W.-H."/>
            <person name="Liu D.-K."/>
            <person name="Li Y."/>
            <person name="Chen G.-Z."/>
            <person name="Liu X.-D."/>
            <person name="Liao X.-Y."/>
            <person name="Jiang Y.-T."/>
            <person name="Yu X."/>
            <person name="Hao Y."/>
            <person name="Huang J."/>
            <person name="Zhao X.-W."/>
            <person name="Ke S."/>
            <person name="Chen Y.-Y."/>
            <person name="Wu W.-L."/>
            <person name="Hsu J.-L."/>
            <person name="Lin Y.-F."/>
            <person name="Huang M.-D."/>
            <person name="Li C.-Y."/>
            <person name="Huang L."/>
            <person name="Wang Z.-W."/>
            <person name="Zhao X."/>
            <person name="Zhong W.-Y."/>
            <person name="Peng D.-H."/>
            <person name="Ahmad S."/>
            <person name="Lan S."/>
            <person name="Zhang J.-S."/>
            <person name="Tsai W.-C."/>
            <person name="Van De Peer Y."/>
            <person name="Liu Z.-J."/>
        </authorList>
    </citation>
    <scope>NUCLEOTIDE SEQUENCE</scope>
    <source>
        <strain evidence="2">CP</strain>
        <tissue evidence="2">Leaves</tissue>
    </source>
</reference>
<organism evidence="2 3">
    <name type="scientific">Acorus calamus</name>
    <name type="common">Sweet flag</name>
    <dbReference type="NCBI Taxonomy" id="4465"/>
    <lineage>
        <taxon>Eukaryota</taxon>
        <taxon>Viridiplantae</taxon>
        <taxon>Streptophyta</taxon>
        <taxon>Embryophyta</taxon>
        <taxon>Tracheophyta</taxon>
        <taxon>Spermatophyta</taxon>
        <taxon>Magnoliopsida</taxon>
        <taxon>Liliopsida</taxon>
        <taxon>Acoraceae</taxon>
        <taxon>Acorus</taxon>
    </lineage>
</organism>
<evidence type="ECO:0000313" key="2">
    <source>
        <dbReference type="EMBL" id="KAK1325065.1"/>
    </source>
</evidence>
<dbReference type="InterPro" id="IPR021099">
    <property type="entry name" value="PORR_domain"/>
</dbReference>
<dbReference type="InterPro" id="IPR045040">
    <property type="entry name" value="PORR_fam"/>
</dbReference>